<evidence type="ECO:0000313" key="1">
    <source>
        <dbReference type="EMBL" id="AGK86886.1"/>
    </source>
</evidence>
<accession>R4JGK2</accession>
<evidence type="ECO:0000313" key="2">
    <source>
        <dbReference type="Proteomes" id="UP000258501"/>
    </source>
</evidence>
<proteinExistence type="predicted"/>
<dbReference type="Pfam" id="PF25723">
    <property type="entry name" value="HU_inhibitor"/>
    <property type="match status" value="1"/>
</dbReference>
<organism evidence="1 2">
    <name type="scientific">Bacillus phage SIOphi</name>
    <dbReference type="NCBI Taxonomy" id="1285382"/>
    <lineage>
        <taxon>Viruses</taxon>
        <taxon>Duplodnaviria</taxon>
        <taxon>Heunggongvirae</taxon>
        <taxon>Uroviricota</taxon>
        <taxon>Caudoviricetes</taxon>
        <taxon>Herelleviridae</taxon>
        <taxon>Bastillevirinae</taxon>
        <taxon>Siophivirus</taxon>
        <taxon>Siophivirus SIOphi</taxon>
    </lineage>
</organism>
<keyword evidence="2" id="KW-1185">Reference proteome</keyword>
<dbReference type="Proteomes" id="UP000258501">
    <property type="component" value="Segment"/>
</dbReference>
<dbReference type="EMBL" id="KC699836">
    <property type="protein sequence ID" value="AGK86886.1"/>
    <property type="molecule type" value="Genomic_DNA"/>
</dbReference>
<gene>
    <name evidence="1" type="ORF">SIOphi_00390</name>
</gene>
<dbReference type="InterPro" id="IPR057880">
    <property type="entry name" value="HU_inhibitor"/>
</dbReference>
<protein>
    <submittedName>
        <fullName evidence="1">Uncharacterized protein</fullName>
    </submittedName>
</protein>
<sequence>MGNVFTEELKEELLSRLSDFSCGWDAEVSTDIKYLEYGIKKEDLSVIHAVYNLTYSDRVYELVEGILKELSTTK</sequence>
<name>R4JGK2_9CAUD</name>
<reference evidence="1 2" key="1">
    <citation type="submission" date="2013-02" db="EMBL/GenBank/DDBJ databases">
        <authorList>
            <person name="Lukaszewicz M."/>
            <person name="Biegalska A."/>
            <person name="Krasowska A."/>
        </authorList>
    </citation>
    <scope>NUCLEOTIDE SEQUENCE [LARGE SCALE GENOMIC DNA]</scope>
</reference>